<dbReference type="AlphaFoldDB" id="A0A1A6A345"/>
<dbReference type="Gene3D" id="3.90.1200.10">
    <property type="match status" value="1"/>
</dbReference>
<reference evidence="4" key="2">
    <citation type="submission" date="2013-07" db="EMBL/GenBank/DDBJ databases">
        <authorList>
            <consortium name="The Broad Institute Genome Sequencing Platform"/>
            <person name="Cuomo C."/>
            <person name="Litvintseva A."/>
            <person name="Chen Y."/>
            <person name="Heitman J."/>
            <person name="Sun S."/>
            <person name="Springer D."/>
            <person name="Dromer F."/>
            <person name="Young S.K."/>
            <person name="Zeng Q."/>
            <person name="Gargeya S."/>
            <person name="Fitzgerald M."/>
            <person name="Abouelleil A."/>
            <person name="Alvarado L."/>
            <person name="Berlin A.M."/>
            <person name="Chapman S.B."/>
            <person name="Dewar J."/>
            <person name="Goldberg J."/>
            <person name="Griggs A."/>
            <person name="Gujja S."/>
            <person name="Hansen M."/>
            <person name="Howarth C."/>
            <person name="Imamovic A."/>
            <person name="Larimer J."/>
            <person name="McCowan C."/>
            <person name="Murphy C."/>
            <person name="Pearson M."/>
            <person name="Priest M."/>
            <person name="Roberts A."/>
            <person name="Saif S."/>
            <person name="Shea T."/>
            <person name="Sykes S."/>
            <person name="Wortman J."/>
            <person name="Nusbaum C."/>
            <person name="Birren B."/>
        </authorList>
    </citation>
    <scope>NUCLEOTIDE SEQUENCE</scope>
    <source>
        <strain evidence="4">CBS 10117</strain>
    </source>
</reference>
<reference evidence="3" key="1">
    <citation type="submission" date="2013-07" db="EMBL/GenBank/DDBJ databases">
        <title>The Genome Sequence of Cryptococcus dejecticola CBS10117.</title>
        <authorList>
            <consortium name="The Broad Institute Genome Sequencing Platform"/>
            <person name="Cuomo C."/>
            <person name="Litvintseva A."/>
            <person name="Chen Y."/>
            <person name="Heitman J."/>
            <person name="Sun S."/>
            <person name="Springer D."/>
            <person name="Dromer F."/>
            <person name="Young S.K."/>
            <person name="Zeng Q."/>
            <person name="Gargeya S."/>
            <person name="Fitzgerald M."/>
            <person name="Abouelleil A."/>
            <person name="Alvarado L."/>
            <person name="Berlin A.M."/>
            <person name="Chapman S.B."/>
            <person name="Dewar J."/>
            <person name="Goldberg J."/>
            <person name="Griggs A."/>
            <person name="Gujja S."/>
            <person name="Hansen M."/>
            <person name="Howarth C."/>
            <person name="Imamovic A."/>
            <person name="Larimer J."/>
            <person name="McCowan C."/>
            <person name="Murphy C."/>
            <person name="Pearson M."/>
            <person name="Priest M."/>
            <person name="Roberts A."/>
            <person name="Saif S."/>
            <person name="Shea T."/>
            <person name="Sykes S."/>
            <person name="Wortman J."/>
            <person name="Nusbaum C."/>
            <person name="Birren B."/>
        </authorList>
    </citation>
    <scope>NUCLEOTIDE SEQUENCE [LARGE SCALE GENOMIC DNA]</scope>
    <source>
        <strain evidence="3">CBS 10117</strain>
    </source>
</reference>
<evidence type="ECO:0000313" key="3">
    <source>
        <dbReference type="EMBL" id="OBR84476.1"/>
    </source>
</evidence>
<feature type="compositionally biased region" description="Polar residues" evidence="1">
    <location>
        <begin position="296"/>
        <end position="330"/>
    </location>
</feature>
<evidence type="ECO:0000256" key="1">
    <source>
        <dbReference type="SAM" id="MobiDB-lite"/>
    </source>
</evidence>
<dbReference type="KEGG" id="kdj:28969033"/>
<protein>
    <recommendedName>
        <fullName evidence="2">Aminoglycoside phosphotransferase domain-containing protein</fullName>
    </recommendedName>
</protein>
<proteinExistence type="predicted"/>
<dbReference type="InterPro" id="IPR051678">
    <property type="entry name" value="AGP_Transferase"/>
</dbReference>
<dbReference type="EMBL" id="CP144535">
    <property type="protein sequence ID" value="WWC62622.1"/>
    <property type="molecule type" value="Genomic_DNA"/>
</dbReference>
<dbReference type="InterPro" id="IPR011009">
    <property type="entry name" value="Kinase-like_dom_sf"/>
</dbReference>
<gene>
    <name evidence="3" type="ORF">I303_05334</name>
    <name evidence="4" type="ORF">I303_105219</name>
</gene>
<dbReference type="InterPro" id="IPR002575">
    <property type="entry name" value="Aminoglycoside_PTrfase"/>
</dbReference>
<dbReference type="Proteomes" id="UP000078595">
    <property type="component" value="Chromosome 6"/>
</dbReference>
<dbReference type="SUPFAM" id="SSF56112">
    <property type="entry name" value="Protein kinase-like (PK-like)"/>
    <property type="match status" value="1"/>
</dbReference>
<evidence type="ECO:0000313" key="4">
    <source>
        <dbReference type="EMBL" id="WWC62622.1"/>
    </source>
</evidence>
<dbReference type="RefSeq" id="XP_018262318.1">
    <property type="nucleotide sequence ID" value="XM_018408627.1"/>
</dbReference>
<dbReference type="OrthoDB" id="8300194at2759"/>
<evidence type="ECO:0000259" key="2">
    <source>
        <dbReference type="Pfam" id="PF01636"/>
    </source>
</evidence>
<dbReference type="PANTHER" id="PTHR21310:SF15">
    <property type="entry name" value="AMINOGLYCOSIDE PHOSPHOTRANSFERASE DOMAIN-CONTAINING PROTEIN"/>
    <property type="match status" value="1"/>
</dbReference>
<dbReference type="EMBL" id="KI894032">
    <property type="protein sequence ID" value="OBR84476.1"/>
    <property type="molecule type" value="Genomic_DNA"/>
</dbReference>
<evidence type="ECO:0000313" key="5">
    <source>
        <dbReference type="Proteomes" id="UP000078595"/>
    </source>
</evidence>
<sequence length="330" mass="37411">MIFGLEPYVDRVDEHRRFLESINPTSGFRLFIKRSVTEEESKSARNKAGTSDNWSQRSYSSLRNEAYAISFVRKHTSIPVPTVFTCFEDRGCFYLVQEYAEGCISATHAAPHLHQHIARQLAKCVQELHDIRSHKLTCFVPEIHLPARMQTTRTYLSSLTYPEDPKRRYVLCHGDLGWQNVMVDPDTGYIKAVIDWEYAGFFPVEVEGTYWQRWGIAAPIGSEISDADHITALLQTLSSTRAFPKGYKVKSFKIAMDSDQGSPLRDVTEVSPNPQSKITRLLTRIFRKKHEAKSEAASNAQPKDSTGDTQNLRLPESTQKIPTDPNLSAA</sequence>
<dbReference type="CDD" id="cd05120">
    <property type="entry name" value="APH_ChoK_like"/>
    <property type="match status" value="1"/>
</dbReference>
<name>A0A1A6A345_9TREE</name>
<feature type="region of interest" description="Disordered" evidence="1">
    <location>
        <begin position="289"/>
        <end position="330"/>
    </location>
</feature>
<dbReference type="Pfam" id="PF01636">
    <property type="entry name" value="APH"/>
    <property type="match status" value="1"/>
</dbReference>
<dbReference type="PANTHER" id="PTHR21310">
    <property type="entry name" value="AMINOGLYCOSIDE PHOSPHOTRANSFERASE-RELATED-RELATED"/>
    <property type="match status" value="1"/>
</dbReference>
<dbReference type="GeneID" id="28969033"/>
<accession>A0A1A6A345</accession>
<organism evidence="3">
    <name type="scientific">Kwoniella dejecticola CBS 10117</name>
    <dbReference type="NCBI Taxonomy" id="1296121"/>
    <lineage>
        <taxon>Eukaryota</taxon>
        <taxon>Fungi</taxon>
        <taxon>Dikarya</taxon>
        <taxon>Basidiomycota</taxon>
        <taxon>Agaricomycotina</taxon>
        <taxon>Tremellomycetes</taxon>
        <taxon>Tremellales</taxon>
        <taxon>Cryptococcaceae</taxon>
        <taxon>Kwoniella</taxon>
    </lineage>
</organism>
<reference evidence="4" key="3">
    <citation type="submission" date="2024-02" db="EMBL/GenBank/DDBJ databases">
        <title>Comparative genomics of Cryptococcus and Kwoniella reveals pathogenesis evolution and contrasting modes of karyotype evolution via chromosome fusion or intercentromeric recombination.</title>
        <authorList>
            <person name="Coelho M.A."/>
            <person name="David-Palma M."/>
            <person name="Shea T."/>
            <person name="Bowers K."/>
            <person name="McGinley-Smith S."/>
            <person name="Mohammad A.W."/>
            <person name="Gnirke A."/>
            <person name="Yurkov A.M."/>
            <person name="Nowrousian M."/>
            <person name="Sun S."/>
            <person name="Cuomo C.A."/>
            <person name="Heitman J."/>
        </authorList>
    </citation>
    <scope>NUCLEOTIDE SEQUENCE</scope>
    <source>
        <strain evidence="4">CBS 10117</strain>
    </source>
</reference>
<keyword evidence="5" id="KW-1185">Reference proteome</keyword>
<feature type="domain" description="Aminoglycoside phosphotransferase" evidence="2">
    <location>
        <begin position="57"/>
        <end position="205"/>
    </location>
</feature>
<dbReference type="VEuPathDB" id="FungiDB:I303_05334"/>